<dbReference type="EMBL" id="CP007128">
    <property type="protein sequence ID" value="AHG90557.1"/>
    <property type="molecule type" value="Genomic_DNA"/>
</dbReference>
<evidence type="ECO:0000313" key="4">
    <source>
        <dbReference type="Proteomes" id="UP000019151"/>
    </source>
</evidence>
<organism evidence="3 4">
    <name type="scientific">Gemmatirosa kalamazoonensis</name>
    <dbReference type="NCBI Taxonomy" id="861299"/>
    <lineage>
        <taxon>Bacteria</taxon>
        <taxon>Pseudomonadati</taxon>
        <taxon>Gemmatimonadota</taxon>
        <taxon>Gemmatimonadia</taxon>
        <taxon>Gemmatimonadales</taxon>
        <taxon>Gemmatimonadaceae</taxon>
        <taxon>Gemmatirosa</taxon>
    </lineage>
</organism>
<proteinExistence type="predicted"/>
<feature type="compositionally biased region" description="Basic residues" evidence="1">
    <location>
        <begin position="40"/>
        <end position="72"/>
    </location>
</feature>
<keyword evidence="4" id="KW-1185">Reference proteome</keyword>
<dbReference type="HOGENOM" id="CLU_1132320_0_0_0"/>
<dbReference type="InParanoid" id="W0RJE9"/>
<accession>W0RJE9</accession>
<evidence type="ECO:0000256" key="2">
    <source>
        <dbReference type="SAM" id="Phobius"/>
    </source>
</evidence>
<dbReference type="STRING" id="861299.J421_3020"/>
<gene>
    <name evidence="3" type="ORF">J421_3020</name>
</gene>
<feature type="region of interest" description="Disordered" evidence="1">
    <location>
        <begin position="40"/>
        <end position="79"/>
    </location>
</feature>
<evidence type="ECO:0000313" key="3">
    <source>
        <dbReference type="EMBL" id="AHG90557.1"/>
    </source>
</evidence>
<sequence length="245" mass="24937">MLGATVAVPVVISMDIYTFSLALGGAGLAVMALGSIGHHGHGQSHGHGGHGHGGHGHGGHGHAGHGHAGHAAHGHDAGHAHGVGHGLAGGAQSALLWTLATPRLVFATLLGFGAAGLLLRTVLGGMVLLVVALLAGLAFERFAIRPLMNLLFGFASSPALTLESTLFDEARAASGFDANGEGLIAVDVDGQVVQVLGTLRPEDRALGVRVRAGDRLRIEDVDGERHRCTVSYLGPRALFPQQPNG</sequence>
<dbReference type="Proteomes" id="UP000019151">
    <property type="component" value="Chromosome"/>
</dbReference>
<keyword evidence="2" id="KW-0812">Transmembrane</keyword>
<keyword evidence="2" id="KW-0472">Membrane</keyword>
<keyword evidence="2" id="KW-1133">Transmembrane helix</keyword>
<feature type="transmembrane region" description="Helical" evidence="2">
    <location>
        <begin position="94"/>
        <end position="115"/>
    </location>
</feature>
<feature type="transmembrane region" description="Helical" evidence="2">
    <location>
        <begin position="16"/>
        <end position="36"/>
    </location>
</feature>
<feature type="transmembrane region" description="Helical" evidence="2">
    <location>
        <begin position="121"/>
        <end position="139"/>
    </location>
</feature>
<dbReference type="KEGG" id="gba:J421_3020"/>
<dbReference type="eggNOG" id="ENOG5034AP6">
    <property type="taxonomic scope" value="Bacteria"/>
</dbReference>
<evidence type="ECO:0000256" key="1">
    <source>
        <dbReference type="SAM" id="MobiDB-lite"/>
    </source>
</evidence>
<reference evidence="3 4" key="1">
    <citation type="journal article" date="2014" name="Genome Announc.">
        <title>Genome Sequence and Methylome of Soil Bacterium Gemmatirosa kalamazoonensis KBS708T, a Member of the Rarely Cultivated Gemmatimonadetes Phylum.</title>
        <authorList>
            <person name="Debruyn J.M."/>
            <person name="Radosevich M."/>
            <person name="Wommack K.E."/>
            <person name="Polson S.W."/>
            <person name="Hauser L.J."/>
            <person name="Fawaz M.N."/>
            <person name="Korlach J."/>
            <person name="Tsai Y.C."/>
        </authorList>
    </citation>
    <scope>NUCLEOTIDE SEQUENCE [LARGE SCALE GENOMIC DNA]</scope>
    <source>
        <strain evidence="3 4">KBS708</strain>
    </source>
</reference>
<dbReference type="AlphaFoldDB" id="W0RJE9"/>
<name>W0RJE9_9BACT</name>
<protein>
    <recommendedName>
        <fullName evidence="5">NfeD-like C-terminal domain-containing protein</fullName>
    </recommendedName>
</protein>
<evidence type="ECO:0008006" key="5">
    <source>
        <dbReference type="Google" id="ProtNLM"/>
    </source>
</evidence>